<protein>
    <recommendedName>
        <fullName evidence="2">DZANK-type domain-containing protein</fullName>
    </recommendedName>
</protein>
<evidence type="ECO:0000313" key="3">
    <source>
        <dbReference type="EMBL" id="OBR66507.1"/>
    </source>
</evidence>
<dbReference type="STRING" id="1844972.A7K91_03415"/>
<name>A0A1A5YLL6_9BACL</name>
<accession>A0A1A5YLL6</accession>
<evidence type="ECO:0000259" key="2">
    <source>
        <dbReference type="Pfam" id="PF12773"/>
    </source>
</evidence>
<keyword evidence="4" id="KW-1185">Reference proteome</keyword>
<feature type="transmembrane region" description="Helical" evidence="1">
    <location>
        <begin position="139"/>
        <end position="158"/>
    </location>
</feature>
<dbReference type="InterPro" id="IPR025874">
    <property type="entry name" value="DZR"/>
</dbReference>
<keyword evidence="1" id="KW-0812">Transmembrane</keyword>
<dbReference type="Pfam" id="PF12773">
    <property type="entry name" value="DZR"/>
    <property type="match status" value="1"/>
</dbReference>
<sequence>MAVKVCNQCGEDNSESATVCVGCSSSIKDVKPVGTLNSEKTEEVDLKSKSKSSRICSHCNERFNANETKCRYCGTPYSSKIMTSTTSSYYENNQGGGDGFGCATVLLFIATFFIPLVGLIVGGIFAFNDDPDKQSIGKGLLIFGLIMVVLSIIGYALIF</sequence>
<evidence type="ECO:0000313" key="4">
    <source>
        <dbReference type="Proteomes" id="UP000092024"/>
    </source>
</evidence>
<dbReference type="Proteomes" id="UP000092024">
    <property type="component" value="Unassembled WGS sequence"/>
</dbReference>
<dbReference type="AlphaFoldDB" id="A0A1A5YLL6"/>
<evidence type="ECO:0000256" key="1">
    <source>
        <dbReference type="SAM" id="Phobius"/>
    </source>
</evidence>
<feature type="domain" description="DZANK-type" evidence="2">
    <location>
        <begin position="6"/>
        <end position="74"/>
    </location>
</feature>
<organism evidence="3 4">
    <name type="scientific">Paenibacillus oryzae</name>
    <dbReference type="NCBI Taxonomy" id="1844972"/>
    <lineage>
        <taxon>Bacteria</taxon>
        <taxon>Bacillati</taxon>
        <taxon>Bacillota</taxon>
        <taxon>Bacilli</taxon>
        <taxon>Bacillales</taxon>
        <taxon>Paenibacillaceae</taxon>
        <taxon>Paenibacillus</taxon>
    </lineage>
</organism>
<feature type="transmembrane region" description="Helical" evidence="1">
    <location>
        <begin position="105"/>
        <end position="127"/>
    </location>
</feature>
<keyword evidence="1" id="KW-0472">Membrane</keyword>
<dbReference type="RefSeq" id="WP_068681748.1">
    <property type="nucleotide sequence ID" value="NZ_LYPA01000046.1"/>
</dbReference>
<keyword evidence="1" id="KW-1133">Transmembrane helix</keyword>
<proteinExistence type="predicted"/>
<comment type="caution">
    <text evidence="3">The sequence shown here is derived from an EMBL/GenBank/DDBJ whole genome shotgun (WGS) entry which is preliminary data.</text>
</comment>
<reference evidence="3 4" key="1">
    <citation type="submission" date="2016-05" db="EMBL/GenBank/DDBJ databases">
        <title>Paenibacillus oryzae. sp. nov., isolated from the rice root.</title>
        <authorList>
            <person name="Zhang J."/>
            <person name="Zhang X."/>
        </authorList>
    </citation>
    <scope>NUCLEOTIDE SEQUENCE [LARGE SCALE GENOMIC DNA]</scope>
    <source>
        <strain evidence="3 4">1DrF-4</strain>
    </source>
</reference>
<gene>
    <name evidence="3" type="ORF">A7K91_03415</name>
</gene>
<dbReference type="EMBL" id="LYPA01000046">
    <property type="protein sequence ID" value="OBR66507.1"/>
    <property type="molecule type" value="Genomic_DNA"/>
</dbReference>